<evidence type="ECO:0000313" key="3">
    <source>
        <dbReference type="Proteomes" id="UP000737402"/>
    </source>
</evidence>
<sequence length="152" mass="16922">MPNLVESTLVESLFSSLQAEKLVNISTVDFETGGPNVSAVSWIYASDESTIQLAVTAKSRIVQNIENNEHVVVTLYANESVYSIHTTAVVKEKETDGLPLKLALVTLKIIEVRDVMFYGAKICVEPRFEKTYDKEAAKKLDQQVMKLLKDIS</sequence>
<dbReference type="Proteomes" id="UP000737402">
    <property type="component" value="Unassembled WGS sequence"/>
</dbReference>
<reference evidence="2 3" key="1">
    <citation type="submission" date="2021-01" db="EMBL/GenBank/DDBJ databases">
        <title>Genomic Encyclopedia of Type Strains, Phase IV (KMG-IV): sequencing the most valuable type-strain genomes for metagenomic binning, comparative biology and taxonomic classification.</title>
        <authorList>
            <person name="Goeker M."/>
        </authorList>
    </citation>
    <scope>NUCLEOTIDE SEQUENCE [LARGE SCALE GENOMIC DNA]</scope>
    <source>
        <strain evidence="2 3">DSM 25879</strain>
    </source>
</reference>
<evidence type="ECO:0000313" key="2">
    <source>
        <dbReference type="EMBL" id="MBM7621739.1"/>
    </source>
</evidence>
<dbReference type="RefSeq" id="WP_204418512.1">
    <property type="nucleotide sequence ID" value="NZ_JAFBED010000010.1"/>
</dbReference>
<dbReference type="InterPro" id="IPR011576">
    <property type="entry name" value="Pyridox_Oxase_N"/>
</dbReference>
<dbReference type="Pfam" id="PF01243">
    <property type="entry name" value="PNPOx_N"/>
    <property type="match status" value="1"/>
</dbReference>
<dbReference type="InterPro" id="IPR012349">
    <property type="entry name" value="Split_barrel_FMN-bd"/>
</dbReference>
<protein>
    <recommendedName>
        <fullName evidence="1">Pyridoxamine 5'-phosphate oxidase N-terminal domain-containing protein</fullName>
    </recommendedName>
</protein>
<comment type="caution">
    <text evidence="2">The sequence shown here is derived from an EMBL/GenBank/DDBJ whole genome shotgun (WGS) entry which is preliminary data.</text>
</comment>
<accession>A0ABS2P4E0</accession>
<feature type="domain" description="Pyridoxamine 5'-phosphate oxidase N-terminal" evidence="1">
    <location>
        <begin position="16"/>
        <end position="91"/>
    </location>
</feature>
<organism evidence="2 3">
    <name type="scientific">Sutcliffiella tianshenii</name>
    <dbReference type="NCBI Taxonomy" id="1463404"/>
    <lineage>
        <taxon>Bacteria</taxon>
        <taxon>Bacillati</taxon>
        <taxon>Bacillota</taxon>
        <taxon>Bacilli</taxon>
        <taxon>Bacillales</taxon>
        <taxon>Bacillaceae</taxon>
        <taxon>Sutcliffiella</taxon>
    </lineage>
</organism>
<name>A0ABS2P4E0_9BACI</name>
<evidence type="ECO:0000259" key="1">
    <source>
        <dbReference type="Pfam" id="PF01243"/>
    </source>
</evidence>
<dbReference type="SUPFAM" id="SSF50475">
    <property type="entry name" value="FMN-binding split barrel"/>
    <property type="match status" value="1"/>
</dbReference>
<dbReference type="NCBIfam" id="NF005232">
    <property type="entry name" value="PRK06733.1"/>
    <property type="match status" value="1"/>
</dbReference>
<keyword evidence="3" id="KW-1185">Reference proteome</keyword>
<dbReference type="Gene3D" id="2.30.110.10">
    <property type="entry name" value="Electron Transport, Fmn-binding Protein, Chain A"/>
    <property type="match status" value="1"/>
</dbReference>
<gene>
    <name evidence="2" type="ORF">JOC95_003647</name>
</gene>
<proteinExistence type="predicted"/>
<dbReference type="EMBL" id="JAFBED010000010">
    <property type="protein sequence ID" value="MBM7621739.1"/>
    <property type="molecule type" value="Genomic_DNA"/>
</dbReference>